<protein>
    <submittedName>
        <fullName evidence="1">Uncharacterized protein</fullName>
    </submittedName>
</protein>
<sequence>MSEGAAIRETIRLTEGDVVVLLPGNLSKASIVALQAKLDGLAADLNARCTEESRSSLSGLAGLAAYLAA</sequence>
<gene>
    <name evidence="1" type="ORF">MMSR116_27350</name>
</gene>
<reference evidence="1 2" key="2">
    <citation type="journal article" date="2013" name="Genome Announc.">
        <title>Draft Genome Sequence of Methylobacterium mesophilicum Strain SR1.6/6, Isolated from Citrus sinensis.</title>
        <authorList>
            <person name="Marinho Almeida D."/>
            <person name="Dini-Andreote F."/>
            <person name="Camargo Neves A.A."/>
            <person name="Juca Ramos R.T."/>
            <person name="Andreote F.D."/>
            <person name="Carneiro A.R."/>
            <person name="Oliveira de Souza Lima A."/>
            <person name="Caracciolo Gomes de Sa P.H."/>
            <person name="Ribeiro Barbosa M.S."/>
            <person name="Araujo W.L."/>
            <person name="Silva A."/>
        </authorList>
    </citation>
    <scope>NUCLEOTIDE SEQUENCE [LARGE SCALE GENOMIC DNA]</scope>
    <source>
        <strain evidence="1 2">SR1.6/6</strain>
    </source>
</reference>
<dbReference type="RefSeq" id="WP_010683990.1">
    <property type="nucleotide sequence ID" value="NZ_CP043538.1"/>
</dbReference>
<reference evidence="1 2" key="1">
    <citation type="journal article" date="2012" name="Genet. Mol. Biol.">
        <title>Analysis of 16S rRNA and mxaF genes revealing insights into Methylobacterium niche-specific plant association.</title>
        <authorList>
            <person name="Dourado M.N."/>
            <person name="Andreote F.D."/>
            <person name="Dini-Andreote F."/>
            <person name="Conti R."/>
            <person name="Araujo J.M."/>
            <person name="Araujo W.L."/>
        </authorList>
    </citation>
    <scope>NUCLEOTIDE SEQUENCE [LARGE SCALE GENOMIC DNA]</scope>
    <source>
        <strain evidence="1 2">SR1.6/6</strain>
    </source>
</reference>
<evidence type="ECO:0000313" key="1">
    <source>
        <dbReference type="EMBL" id="QGY05201.1"/>
    </source>
</evidence>
<dbReference type="Proteomes" id="UP000012488">
    <property type="component" value="Chromosome"/>
</dbReference>
<dbReference type="KEGG" id="mmes:MMSR116_27350"/>
<dbReference type="OrthoDB" id="8004389at2"/>
<organism evidence="1 2">
    <name type="scientific">Methylobacterium mesophilicum SR1.6/6</name>
    <dbReference type="NCBI Taxonomy" id="908290"/>
    <lineage>
        <taxon>Bacteria</taxon>
        <taxon>Pseudomonadati</taxon>
        <taxon>Pseudomonadota</taxon>
        <taxon>Alphaproteobacteria</taxon>
        <taxon>Hyphomicrobiales</taxon>
        <taxon>Methylobacteriaceae</taxon>
        <taxon>Methylobacterium</taxon>
    </lineage>
</organism>
<accession>A0A6B9FRI1</accession>
<dbReference type="EMBL" id="CP043538">
    <property type="protein sequence ID" value="QGY05201.1"/>
    <property type="molecule type" value="Genomic_DNA"/>
</dbReference>
<proteinExistence type="predicted"/>
<name>A0A6B9FRI1_9HYPH</name>
<dbReference type="AlphaFoldDB" id="A0A6B9FRI1"/>
<evidence type="ECO:0000313" key="2">
    <source>
        <dbReference type="Proteomes" id="UP000012488"/>
    </source>
</evidence>